<evidence type="ECO:0000313" key="1">
    <source>
        <dbReference type="EMBL" id="SFA88432.1"/>
    </source>
</evidence>
<name>A0A1I0WI59_9FIRM</name>
<dbReference type="EMBL" id="FOJY01000004">
    <property type="protein sequence ID" value="SFA88432.1"/>
    <property type="molecule type" value="Genomic_DNA"/>
</dbReference>
<dbReference type="OrthoDB" id="2054037at2"/>
<keyword evidence="2" id="KW-1185">Reference proteome</keyword>
<dbReference type="RefSeq" id="WP_092870820.1">
    <property type="nucleotide sequence ID" value="NZ_FOJY01000004.1"/>
</dbReference>
<dbReference type="STRING" id="1120918.SAMN05216249_10498"/>
<sequence length="120" mass="14145">MSKYIYQKFLLNCEYEKINLSDYPITTKNLMEVPNFGEDYCIFDIGKEIVRKISLSTMDETIDTEDDWNNFEKKLENIDLLIITGISKKYNNPIVQAYRVATVKAYLFRFSMLSIKVEIC</sequence>
<dbReference type="AlphaFoldDB" id="A0A1I0WI59"/>
<dbReference type="Proteomes" id="UP000198838">
    <property type="component" value="Unassembled WGS sequence"/>
</dbReference>
<protein>
    <submittedName>
        <fullName evidence="1">Uncharacterized protein</fullName>
    </submittedName>
</protein>
<gene>
    <name evidence="1" type="ORF">SAMN05216249_10498</name>
</gene>
<evidence type="ECO:0000313" key="2">
    <source>
        <dbReference type="Proteomes" id="UP000198838"/>
    </source>
</evidence>
<accession>A0A1I0WI59</accession>
<reference evidence="1 2" key="1">
    <citation type="submission" date="2016-10" db="EMBL/GenBank/DDBJ databases">
        <authorList>
            <person name="de Groot N.N."/>
        </authorList>
    </citation>
    <scope>NUCLEOTIDE SEQUENCE [LARGE SCALE GENOMIC DNA]</scope>
    <source>
        <strain evidence="1 2">DSM 5522</strain>
    </source>
</reference>
<proteinExistence type="predicted"/>
<organism evidence="1 2">
    <name type="scientific">Acetitomaculum ruminis DSM 5522</name>
    <dbReference type="NCBI Taxonomy" id="1120918"/>
    <lineage>
        <taxon>Bacteria</taxon>
        <taxon>Bacillati</taxon>
        <taxon>Bacillota</taxon>
        <taxon>Clostridia</taxon>
        <taxon>Lachnospirales</taxon>
        <taxon>Lachnospiraceae</taxon>
        <taxon>Acetitomaculum</taxon>
    </lineage>
</organism>